<dbReference type="Proteomes" id="UP000199315">
    <property type="component" value="Unassembled WGS sequence"/>
</dbReference>
<dbReference type="GO" id="GO:0009401">
    <property type="term" value="P:phosphoenolpyruvate-dependent sugar phosphotransferase system"/>
    <property type="evidence" value="ECO:0007669"/>
    <property type="project" value="UniProtKB-KW"/>
</dbReference>
<keyword evidence="9" id="KW-1185">Reference proteome</keyword>
<dbReference type="GO" id="GO:0005737">
    <property type="term" value="C:cytoplasm"/>
    <property type="evidence" value="ECO:0007669"/>
    <property type="project" value="UniProtKB-SubCell"/>
</dbReference>
<evidence type="ECO:0000313" key="9">
    <source>
        <dbReference type="Proteomes" id="UP000199315"/>
    </source>
</evidence>
<keyword evidence="3" id="KW-0762">Sugar transport</keyword>
<keyword evidence="2" id="KW-0813">Transport</keyword>
<dbReference type="GO" id="GO:0016301">
    <property type="term" value="F:kinase activity"/>
    <property type="evidence" value="ECO:0007669"/>
    <property type="project" value="UniProtKB-KW"/>
</dbReference>
<name>A0A1D3TTG2_9FIRM</name>
<evidence type="ECO:0000256" key="2">
    <source>
        <dbReference type="ARBA" id="ARBA00022448"/>
    </source>
</evidence>
<dbReference type="Gene3D" id="2.70.70.10">
    <property type="entry name" value="Glucose Permease (Domain IIA)"/>
    <property type="match status" value="1"/>
</dbReference>
<proteinExistence type="predicted"/>
<dbReference type="InterPro" id="IPR050890">
    <property type="entry name" value="PTS_EIIA_component"/>
</dbReference>
<keyword evidence="6" id="KW-0418">Kinase</keyword>
<dbReference type="SUPFAM" id="SSF51261">
    <property type="entry name" value="Duplicated hybrid motif"/>
    <property type="match status" value="1"/>
</dbReference>
<evidence type="ECO:0000256" key="1">
    <source>
        <dbReference type="ARBA" id="ARBA00004496"/>
    </source>
</evidence>
<dbReference type="STRING" id="1619234.SAMN05421730_100989"/>
<keyword evidence="5" id="KW-0598">Phosphotransferase system</keyword>
<dbReference type="PANTHER" id="PTHR45008:SF1">
    <property type="entry name" value="PTS SYSTEM GLUCOSE-SPECIFIC EIIA COMPONENT"/>
    <property type="match status" value="1"/>
</dbReference>
<organism evidence="8 9">
    <name type="scientific">Anaerobium acetethylicum</name>
    <dbReference type="NCBI Taxonomy" id="1619234"/>
    <lineage>
        <taxon>Bacteria</taxon>
        <taxon>Bacillati</taxon>
        <taxon>Bacillota</taxon>
        <taxon>Clostridia</taxon>
        <taxon>Lachnospirales</taxon>
        <taxon>Lachnospiraceae</taxon>
        <taxon>Anaerobium</taxon>
    </lineage>
</organism>
<keyword evidence="4" id="KW-0808">Transferase</keyword>
<comment type="subcellular location">
    <subcellularLocation>
        <location evidence="1">Cytoplasm</location>
    </subcellularLocation>
</comment>
<protein>
    <submittedName>
        <fullName evidence="8">PTS system, beta-glucosides-specific IIC component</fullName>
    </submittedName>
</protein>
<dbReference type="InterPro" id="IPR011055">
    <property type="entry name" value="Dup_hybrid_motif"/>
</dbReference>
<dbReference type="Pfam" id="PF00358">
    <property type="entry name" value="PTS_EIIA_1"/>
    <property type="match status" value="1"/>
</dbReference>
<sequence length="162" mass="17280">MIDILKGLFGNKKGVIQSPIEGKAVPISTVSDPTFGEEILGKGIAIQPAKGRVVSPVDGTVALMFDTKHAVSIVSDDGAEILIHIGLDTVKLKGKHFTAHAKADDKVKAGDLLLEFDIDKIAAEGYDVIAPVIICNTSDYATIDTVTGKNVKERDRIMVLKK</sequence>
<evidence type="ECO:0000256" key="3">
    <source>
        <dbReference type="ARBA" id="ARBA00022597"/>
    </source>
</evidence>
<dbReference type="OrthoDB" id="92465at2"/>
<dbReference type="InterPro" id="IPR001127">
    <property type="entry name" value="PTS_EIIA_1_perm"/>
</dbReference>
<dbReference type="EMBL" id="FMKA01000009">
    <property type="protein sequence ID" value="SCP97277.1"/>
    <property type="molecule type" value="Genomic_DNA"/>
</dbReference>
<dbReference type="AlphaFoldDB" id="A0A1D3TTG2"/>
<dbReference type="FunFam" id="2.70.70.10:FF:000001">
    <property type="entry name" value="PTS system glucose-specific IIA component"/>
    <property type="match status" value="1"/>
</dbReference>
<gene>
    <name evidence="8" type="ORF">SAMN05421730_100989</name>
</gene>
<evidence type="ECO:0000256" key="6">
    <source>
        <dbReference type="ARBA" id="ARBA00022777"/>
    </source>
</evidence>
<feature type="domain" description="PTS EIIA type-1" evidence="7">
    <location>
        <begin position="32"/>
        <end position="136"/>
    </location>
</feature>
<evidence type="ECO:0000313" key="8">
    <source>
        <dbReference type="EMBL" id="SCP97277.1"/>
    </source>
</evidence>
<dbReference type="PANTHER" id="PTHR45008">
    <property type="entry name" value="PTS SYSTEM GLUCOSE-SPECIFIC EIIA COMPONENT"/>
    <property type="match status" value="1"/>
</dbReference>
<evidence type="ECO:0000256" key="5">
    <source>
        <dbReference type="ARBA" id="ARBA00022683"/>
    </source>
</evidence>
<dbReference type="PROSITE" id="PS51093">
    <property type="entry name" value="PTS_EIIA_TYPE_1"/>
    <property type="match status" value="1"/>
</dbReference>
<dbReference type="NCBIfam" id="TIGR00830">
    <property type="entry name" value="PTBA"/>
    <property type="match status" value="1"/>
</dbReference>
<evidence type="ECO:0000256" key="4">
    <source>
        <dbReference type="ARBA" id="ARBA00022679"/>
    </source>
</evidence>
<accession>A0A1D3TTG2</accession>
<dbReference type="RefSeq" id="WP_091233211.1">
    <property type="nucleotide sequence ID" value="NZ_FMKA01000009.1"/>
</dbReference>
<evidence type="ECO:0000259" key="7">
    <source>
        <dbReference type="PROSITE" id="PS51093"/>
    </source>
</evidence>
<dbReference type="PROSITE" id="PS00371">
    <property type="entry name" value="PTS_EIIA_TYPE_1_HIS"/>
    <property type="match status" value="1"/>
</dbReference>
<reference evidence="8 9" key="1">
    <citation type="submission" date="2016-09" db="EMBL/GenBank/DDBJ databases">
        <authorList>
            <person name="Capua I."/>
            <person name="De Benedictis P."/>
            <person name="Joannis T."/>
            <person name="Lombin L.H."/>
            <person name="Cattoli G."/>
        </authorList>
    </citation>
    <scope>NUCLEOTIDE SEQUENCE [LARGE SCALE GENOMIC DNA]</scope>
    <source>
        <strain evidence="8 9">GluBS11</strain>
    </source>
</reference>